<dbReference type="PANTHER" id="PTHR31218">
    <property type="entry name" value="WAT1-RELATED PROTEIN"/>
    <property type="match status" value="1"/>
</dbReference>
<evidence type="ECO:0000313" key="6">
    <source>
        <dbReference type="EMBL" id="KAK8538150.1"/>
    </source>
</evidence>
<keyword evidence="4 5" id="KW-0472">Membrane</keyword>
<dbReference type="InterPro" id="IPR030184">
    <property type="entry name" value="WAT1-related"/>
</dbReference>
<dbReference type="InterPro" id="IPR037185">
    <property type="entry name" value="EmrE-like"/>
</dbReference>
<feature type="transmembrane region" description="Helical" evidence="5">
    <location>
        <begin position="12"/>
        <end position="38"/>
    </location>
</feature>
<evidence type="ECO:0000256" key="1">
    <source>
        <dbReference type="ARBA" id="ARBA00004141"/>
    </source>
</evidence>
<comment type="subcellular location">
    <subcellularLocation>
        <location evidence="1">Membrane</location>
        <topology evidence="1">Multi-pass membrane protein</topology>
    </subcellularLocation>
</comment>
<feature type="transmembrane region" description="Helical" evidence="5">
    <location>
        <begin position="110"/>
        <end position="129"/>
    </location>
</feature>
<evidence type="ECO:0000256" key="2">
    <source>
        <dbReference type="ARBA" id="ARBA00022692"/>
    </source>
</evidence>
<evidence type="ECO:0000256" key="5">
    <source>
        <dbReference type="SAM" id="Phobius"/>
    </source>
</evidence>
<feature type="transmembrane region" description="Helical" evidence="5">
    <location>
        <begin position="141"/>
        <end position="163"/>
    </location>
</feature>
<evidence type="ECO:0000256" key="4">
    <source>
        <dbReference type="ARBA" id="ARBA00023136"/>
    </source>
</evidence>
<reference evidence="6 7" key="1">
    <citation type="journal article" date="2024" name="G3 (Bethesda)">
        <title>Genome assembly of Hibiscus sabdariffa L. provides insights into metabolisms of medicinal natural products.</title>
        <authorList>
            <person name="Kim T."/>
        </authorList>
    </citation>
    <scope>NUCLEOTIDE SEQUENCE [LARGE SCALE GENOMIC DNA]</scope>
    <source>
        <strain evidence="6">TK-2024</strain>
        <tissue evidence="6">Old leaves</tissue>
    </source>
</reference>
<evidence type="ECO:0000313" key="7">
    <source>
        <dbReference type="Proteomes" id="UP001472677"/>
    </source>
</evidence>
<feature type="transmembrane region" description="Helical" evidence="5">
    <location>
        <begin position="44"/>
        <end position="66"/>
    </location>
</feature>
<keyword evidence="2 5" id="KW-0812">Transmembrane</keyword>
<proteinExistence type="predicted"/>
<dbReference type="EMBL" id="JBBPBM010000028">
    <property type="protein sequence ID" value="KAK8538150.1"/>
    <property type="molecule type" value="Genomic_DNA"/>
</dbReference>
<keyword evidence="7" id="KW-1185">Reference proteome</keyword>
<keyword evidence="3 5" id="KW-1133">Transmembrane helix</keyword>
<evidence type="ECO:0008006" key="8">
    <source>
        <dbReference type="Google" id="ProtNLM"/>
    </source>
</evidence>
<comment type="caution">
    <text evidence="6">The sequence shown here is derived from an EMBL/GenBank/DDBJ whole genome shotgun (WGS) entry which is preliminary data.</text>
</comment>
<name>A0ABR2DGT9_9ROSI</name>
<dbReference type="SUPFAM" id="SSF103481">
    <property type="entry name" value="Multidrug resistance efflux transporter EmrE"/>
    <property type="match status" value="1"/>
</dbReference>
<feature type="transmembrane region" description="Helical" evidence="5">
    <location>
        <begin position="302"/>
        <end position="321"/>
    </location>
</feature>
<evidence type="ECO:0000256" key="3">
    <source>
        <dbReference type="ARBA" id="ARBA00022989"/>
    </source>
</evidence>
<feature type="transmembrane region" description="Helical" evidence="5">
    <location>
        <begin position="277"/>
        <end position="296"/>
    </location>
</feature>
<feature type="transmembrane region" description="Helical" evidence="5">
    <location>
        <begin position="78"/>
        <end position="98"/>
    </location>
</feature>
<gene>
    <name evidence="6" type="ORF">V6N12_044287</name>
</gene>
<organism evidence="6 7">
    <name type="scientific">Hibiscus sabdariffa</name>
    <name type="common">roselle</name>
    <dbReference type="NCBI Taxonomy" id="183260"/>
    <lineage>
        <taxon>Eukaryota</taxon>
        <taxon>Viridiplantae</taxon>
        <taxon>Streptophyta</taxon>
        <taxon>Embryophyta</taxon>
        <taxon>Tracheophyta</taxon>
        <taxon>Spermatophyta</taxon>
        <taxon>Magnoliopsida</taxon>
        <taxon>eudicotyledons</taxon>
        <taxon>Gunneridae</taxon>
        <taxon>Pentapetalae</taxon>
        <taxon>rosids</taxon>
        <taxon>malvids</taxon>
        <taxon>Malvales</taxon>
        <taxon>Malvaceae</taxon>
        <taxon>Malvoideae</taxon>
        <taxon>Hibiscus</taxon>
    </lineage>
</organism>
<dbReference type="Proteomes" id="UP001472677">
    <property type="component" value="Unassembled WGS sequence"/>
</dbReference>
<protein>
    <recommendedName>
        <fullName evidence="8">WAT1-related protein</fullName>
    </recommendedName>
</protein>
<accession>A0ABR2DGT9</accession>
<feature type="transmembrane region" description="Helical" evidence="5">
    <location>
        <begin position="183"/>
        <end position="202"/>
    </location>
</feature>
<feature type="transmembrane region" description="Helical" evidence="5">
    <location>
        <begin position="252"/>
        <end position="270"/>
    </location>
</feature>
<feature type="transmembrane region" description="Helical" evidence="5">
    <location>
        <begin position="214"/>
        <end position="232"/>
    </location>
</feature>
<sequence>MVVYIKRLLLEDVAIIGGLVGVQFVYAGNSVLLTYLMSLGLRPFSIVICFTLATFFILSPFAFYFERSQWPNCLTLKFITQLVLISFGGITLFQSLFLEGIDLTSPAVATAMPNLAPGLIFIIAWAFRLEKVVLSCLYSKVKIAGTFLCVLGAITMSLMQSIVSSGDAMIDTVVVYNGIFNKNKIIGCMYLMASVLGLSSNAKTLGDFPAPMSLCAITSLIGVIITSLVQLFKIHDLEWGSPLVSGWDLLGFSLLGGAVSEICVSFNGLAMKKRGPVLVSMFCPIGTIITILLSFITLGQTISLGSLAGMLVMFTGLYFVLWAKGKEVYAAGEDLGSEFDPEKPLLS</sequence>